<protein>
    <submittedName>
        <fullName evidence="2">Uncharacterized protein</fullName>
    </submittedName>
</protein>
<gene>
    <name evidence="2" type="ORF">BB8028_0002g11250</name>
</gene>
<evidence type="ECO:0000313" key="3">
    <source>
        <dbReference type="Proteomes" id="UP000237441"/>
    </source>
</evidence>
<comment type="caution">
    <text evidence="2">The sequence shown here is derived from an EMBL/GenBank/DDBJ whole genome shotgun (WGS) entry which is preliminary data.</text>
</comment>
<dbReference type="Proteomes" id="UP000237441">
    <property type="component" value="Unassembled WGS sequence"/>
</dbReference>
<dbReference type="EMBL" id="JRHA01000002">
    <property type="protein sequence ID" value="PQK10806.1"/>
    <property type="molecule type" value="Genomic_DNA"/>
</dbReference>
<evidence type="ECO:0000313" key="2">
    <source>
        <dbReference type="EMBL" id="PQK10806.1"/>
    </source>
</evidence>
<name>A0A2S7Y3T2_BEABA</name>
<dbReference type="OrthoDB" id="4360026at2759"/>
<organism evidence="2 3">
    <name type="scientific">Beauveria bassiana</name>
    <name type="common">White muscardine disease fungus</name>
    <name type="synonym">Tritirachium shiotae</name>
    <dbReference type="NCBI Taxonomy" id="176275"/>
    <lineage>
        <taxon>Eukaryota</taxon>
        <taxon>Fungi</taxon>
        <taxon>Dikarya</taxon>
        <taxon>Ascomycota</taxon>
        <taxon>Pezizomycotina</taxon>
        <taxon>Sordariomycetes</taxon>
        <taxon>Hypocreomycetidae</taxon>
        <taxon>Hypocreales</taxon>
        <taxon>Cordycipitaceae</taxon>
        <taxon>Beauveria</taxon>
    </lineage>
</organism>
<feature type="region of interest" description="Disordered" evidence="1">
    <location>
        <begin position="551"/>
        <end position="572"/>
    </location>
</feature>
<sequence>MADNIPATLRQRLRAMTFSASEARDAIRGVAVPDTLGRRVMRLCVIRGIRYHEEFAQSRQAQGLRAWPEFARALNARAIMSNSVPDMARDDDVPYCIWHPDTATEDTYRELVRRYPRMAYQVARACAVAGYSELYRELEAGGSILPDVAVAEEARACGSQDIYTAITSRPVRYRVMDDYSRSILAYPQPSGLNGDTATRPMLDAKQKFTIPRGDEDRVLGAGDCDGDQDLEDGDRSDDDFFSMIPEPGFKETMFNITEDMNIDEFATPEPDDAADLAVAEYLAKPLPPDLPMGNKDILILAAAYTGNVDRYARLRRPQMVDQEAGCVVRGIYHCPFFATWWATQTLLPRPCRHAAWIAQAIHARMIMSNDLSRLTPDVPRDHLPYLIWYPAVAQPSTYKEVARRCPTMRPAVLRAAIYAKDRALFDELLDDVEPDPYLVGEARAHDHDHDDEEDEDEVRPSYFTRRLLARAEKLGLADEMGNALSDRWGGADSWKRFSVRSGGSGPHGMPESGNWLFGGPSIVGAAQDPGIYNGVWADASIAELFASAPESWRPKKDGGEGVVQIDYEQWPQ</sequence>
<evidence type="ECO:0000256" key="1">
    <source>
        <dbReference type="SAM" id="MobiDB-lite"/>
    </source>
</evidence>
<proteinExistence type="predicted"/>
<feature type="region of interest" description="Disordered" evidence="1">
    <location>
        <begin position="214"/>
        <end position="235"/>
    </location>
</feature>
<feature type="compositionally biased region" description="Acidic residues" evidence="1">
    <location>
        <begin position="224"/>
        <end position="235"/>
    </location>
</feature>
<reference evidence="2 3" key="1">
    <citation type="submission" date="2016-07" db="EMBL/GenBank/DDBJ databases">
        <title>Comparative genomics of the entomopathogenic fungus Beauveria bassiana.</title>
        <authorList>
            <person name="Valero Jimenez C.A."/>
            <person name="Zwaan B.J."/>
            <person name="Van Kan J.A."/>
            <person name="Takken W."/>
            <person name="Debets A.J."/>
            <person name="Schoustra S.E."/>
            <person name="Koenraadt C.J."/>
        </authorList>
    </citation>
    <scope>NUCLEOTIDE SEQUENCE [LARGE SCALE GENOMIC DNA]</scope>
    <source>
        <strain evidence="2 3">ARSEF 8028</strain>
    </source>
</reference>
<dbReference type="AlphaFoldDB" id="A0A2S7Y3T2"/>
<accession>A0A2S7Y3T2</accession>